<evidence type="ECO:0000256" key="1">
    <source>
        <dbReference type="ARBA" id="ARBA00022741"/>
    </source>
</evidence>
<feature type="compositionally biased region" description="Polar residues" evidence="5">
    <location>
        <begin position="538"/>
        <end position="547"/>
    </location>
</feature>
<dbReference type="GO" id="GO:0007018">
    <property type="term" value="P:microtubule-based movement"/>
    <property type="evidence" value="ECO:0007669"/>
    <property type="project" value="InterPro"/>
</dbReference>
<reference evidence="8" key="1">
    <citation type="journal article" date="2023" name="Commun. Biol.">
        <title>Genome analysis of Parmales, the sister group of diatoms, reveals the evolutionary specialization of diatoms from phago-mixotrophs to photoautotrophs.</title>
        <authorList>
            <person name="Ban H."/>
            <person name="Sato S."/>
            <person name="Yoshikawa S."/>
            <person name="Yamada K."/>
            <person name="Nakamura Y."/>
            <person name="Ichinomiya M."/>
            <person name="Sato N."/>
            <person name="Blanc-Mathieu R."/>
            <person name="Endo H."/>
            <person name="Kuwata A."/>
            <person name="Ogata H."/>
        </authorList>
    </citation>
    <scope>NUCLEOTIDE SEQUENCE [LARGE SCALE GENOMIC DNA]</scope>
    <source>
        <strain evidence="8">NIES 3700</strain>
    </source>
</reference>
<dbReference type="SUPFAM" id="SSF52540">
    <property type="entry name" value="P-loop containing nucleoside triphosphate hydrolases"/>
    <property type="match status" value="1"/>
</dbReference>
<dbReference type="Pfam" id="PF00225">
    <property type="entry name" value="Kinesin"/>
    <property type="match status" value="1"/>
</dbReference>
<dbReference type="Gene3D" id="1.10.287.1490">
    <property type="match status" value="1"/>
</dbReference>
<gene>
    <name evidence="7" type="ORF">TrLO_g6111</name>
</gene>
<feature type="compositionally biased region" description="Polar residues" evidence="5">
    <location>
        <begin position="1161"/>
        <end position="1171"/>
    </location>
</feature>
<feature type="compositionally biased region" description="Basic and acidic residues" evidence="5">
    <location>
        <begin position="204"/>
        <end position="213"/>
    </location>
</feature>
<dbReference type="PROSITE" id="PS00411">
    <property type="entry name" value="KINESIN_MOTOR_1"/>
    <property type="match status" value="1"/>
</dbReference>
<keyword evidence="3" id="KW-0505">Motor protein</keyword>
<evidence type="ECO:0000256" key="4">
    <source>
        <dbReference type="SAM" id="Coils"/>
    </source>
</evidence>
<name>A0A9W7E2B2_9STRA</name>
<dbReference type="PRINTS" id="PR00380">
    <property type="entry name" value="KINESINHEAVY"/>
</dbReference>
<evidence type="ECO:0000313" key="8">
    <source>
        <dbReference type="Proteomes" id="UP001165122"/>
    </source>
</evidence>
<comment type="similarity">
    <text evidence="3">Belongs to the TRAFAC class myosin-kinesin ATPase superfamily. Kinesin family.</text>
</comment>
<keyword evidence="2 3" id="KW-0067">ATP-binding</keyword>
<keyword evidence="8" id="KW-1185">Reference proteome</keyword>
<dbReference type="GO" id="GO:0005524">
    <property type="term" value="F:ATP binding"/>
    <property type="evidence" value="ECO:0007669"/>
    <property type="project" value="UniProtKB-UniRule"/>
</dbReference>
<dbReference type="InterPro" id="IPR036961">
    <property type="entry name" value="Kinesin_motor_dom_sf"/>
</dbReference>
<feature type="region of interest" description="Disordered" evidence="5">
    <location>
        <begin position="1135"/>
        <end position="1191"/>
    </location>
</feature>
<protein>
    <recommendedName>
        <fullName evidence="6">Kinesin motor domain-containing protein</fullName>
    </recommendedName>
</protein>
<dbReference type="SMART" id="SM00129">
    <property type="entry name" value="KISc"/>
    <property type="match status" value="1"/>
</dbReference>
<dbReference type="PANTHER" id="PTHR47972:SF28">
    <property type="entry name" value="KINESIN-LIKE PROTEIN KLP-3"/>
    <property type="match status" value="1"/>
</dbReference>
<feature type="binding site" evidence="3">
    <location>
        <begin position="713"/>
        <end position="720"/>
    </location>
    <ligand>
        <name>ATP</name>
        <dbReference type="ChEBI" id="CHEBI:30616"/>
    </ligand>
</feature>
<feature type="compositionally biased region" description="Polar residues" evidence="5">
    <location>
        <begin position="1141"/>
        <end position="1152"/>
    </location>
</feature>
<dbReference type="GO" id="GO:0003777">
    <property type="term" value="F:microtubule motor activity"/>
    <property type="evidence" value="ECO:0007669"/>
    <property type="project" value="InterPro"/>
</dbReference>
<feature type="coiled-coil region" evidence="4">
    <location>
        <begin position="243"/>
        <end position="280"/>
    </location>
</feature>
<proteinExistence type="inferred from homology"/>
<dbReference type="Gene3D" id="3.40.850.10">
    <property type="entry name" value="Kinesin motor domain"/>
    <property type="match status" value="1"/>
</dbReference>
<dbReference type="EMBL" id="BRXW01000527">
    <property type="protein sequence ID" value="GMH63243.1"/>
    <property type="molecule type" value="Genomic_DNA"/>
</dbReference>
<dbReference type="Proteomes" id="UP001165122">
    <property type="component" value="Unassembled WGS sequence"/>
</dbReference>
<feature type="coiled-coil region" evidence="4">
    <location>
        <begin position="1077"/>
        <end position="1111"/>
    </location>
</feature>
<keyword evidence="1 3" id="KW-0547">Nucleotide-binding</keyword>
<feature type="coiled-coil region" evidence="4">
    <location>
        <begin position="11"/>
        <end position="70"/>
    </location>
</feature>
<dbReference type="AlphaFoldDB" id="A0A9W7E2B2"/>
<dbReference type="InterPro" id="IPR019821">
    <property type="entry name" value="Kinesin_motor_CS"/>
</dbReference>
<evidence type="ECO:0000256" key="3">
    <source>
        <dbReference type="PROSITE-ProRule" id="PRU00283"/>
    </source>
</evidence>
<dbReference type="InterPro" id="IPR027417">
    <property type="entry name" value="P-loop_NTPase"/>
</dbReference>
<feature type="region of interest" description="Disordered" evidence="5">
    <location>
        <begin position="89"/>
        <end position="111"/>
    </location>
</feature>
<feature type="compositionally biased region" description="Basic and acidic residues" evidence="5">
    <location>
        <begin position="374"/>
        <end position="385"/>
    </location>
</feature>
<feature type="region of interest" description="Disordered" evidence="5">
    <location>
        <begin position="1239"/>
        <end position="1264"/>
    </location>
</feature>
<dbReference type="GO" id="GO:0015630">
    <property type="term" value="C:microtubule cytoskeleton"/>
    <property type="evidence" value="ECO:0007669"/>
    <property type="project" value="TreeGrafter"/>
</dbReference>
<evidence type="ECO:0000256" key="2">
    <source>
        <dbReference type="ARBA" id="ARBA00022840"/>
    </source>
</evidence>
<dbReference type="InterPro" id="IPR001752">
    <property type="entry name" value="Kinesin_motor_dom"/>
</dbReference>
<dbReference type="GO" id="GO:0008017">
    <property type="term" value="F:microtubule binding"/>
    <property type="evidence" value="ECO:0007669"/>
    <property type="project" value="InterPro"/>
</dbReference>
<feature type="region of interest" description="Disordered" evidence="5">
    <location>
        <begin position="191"/>
        <end position="213"/>
    </location>
</feature>
<feature type="domain" description="Kinesin motor" evidence="6">
    <location>
        <begin position="631"/>
        <end position="981"/>
    </location>
</feature>
<dbReference type="PROSITE" id="PS50067">
    <property type="entry name" value="KINESIN_MOTOR_2"/>
    <property type="match status" value="1"/>
</dbReference>
<dbReference type="PANTHER" id="PTHR47972">
    <property type="entry name" value="KINESIN-LIKE PROTEIN KLP-3"/>
    <property type="match status" value="1"/>
</dbReference>
<accession>A0A9W7E2B2</accession>
<sequence>MTTVEEKDLELVALQATFDEYVESSKELETELESELEKLESQLTEALSSNDDLQESTKKLKTSLQSLESKSSDDHATLTFQITSLTTKLQNSEQLSDESQTELRNSTESSRKLQINLDDALEQVAFHVTELEDLRGVMADKEREKEEEVKELEQDLENLKRRLEEGENGGGGFKEELERVKRELEETQSMAEEALVSSEGLTEEVEKLKAKDSETSNLLTSAILHSETLTAELSELKKSGPDKKAEEGLRKELEEANKMLEEAVEHSEELTVEIEGLKSKLKQTSPKKVITRLKKELSTLQKDSSHTESTLTSEINSLKKTAKNAVDEESKLRSEITEIKIKLSTSETSLSSTSKKLTSTQKIAQEAAEKVEGLKGDLERVKGENEQMSPSKDLDDVRSRLNKSSSIIDELEKSKETLTSNLKTTKSTLATTIVDAAEVKKERNDYKSALANMSLESNELQKVEEELRAEIKGLKEEVERLEAIPPPPPPAATNPNHQRLKVLAEKNAELGSTITLQASQIQTLTASLAHLKKTIASASGDSNNNTNSPIPKLPPPPSFSPAITSSPVISSAAHALPLSNTSLKDLVDTALETPTDQTRTTSTLKTLLNKCTSLKTENAHLLSKIQKISNSIQVCCRIRPLRSSELRNNEKVVVEPLSETEAGYYDKKNGEWKSFVYDKVFGPDQEQQDIFEQIEPLCLSVVDGYNACIFAYGQTGSGKTYTMEGMPEDNQWGICVRTLHKIFEILDFRKMSHVAVPPLGDEFEGDELFDEDEEEANTHGPQFNYSIEIGMLEIYNEDVRDLLSPDLVSVDLKRDSAGKIQVPNLTRKGVTSLNDVIDVMGMGKKNRAVAATNMNDQSSRSHMILNAIVSSWIDGQPVSTGQLYLVDLAGSERVNKSGVQNKELKEAQHINLSLSALGDVMEALDKKSSHVPYRNSKLTYCLQDSLGGNSRTMMIVNVCPSSSSGEESLCALQFASRVRRITMSAATRNVGGKNLEEILKKLRFELREAIKTRDNSDSEVKRLGVVAKQQMQKLSMTLNNKSKAEAEESKTTTSKITILQRSVQDMTSRWQKEKHVKEDQVLQIENLQREIRRIQQQMSKAVRDREAMSKKLMEREQQLLAVHRENRQAMIASKNAVGTAAQKQSSHNSRSHSVFERFSNEQETPGATPGSSKKKNGGSRATTPQLPASPLTVEAMKEEIAELLCKHEPTKLDKLQDLFDKFVGKENILLEKMQRRYSRLGGGGGTPGKRQQLAFDKSISRMKG</sequence>
<dbReference type="InterPro" id="IPR027640">
    <property type="entry name" value="Kinesin-like_fam"/>
</dbReference>
<keyword evidence="4" id="KW-0175">Coiled coil</keyword>
<feature type="region of interest" description="Disordered" evidence="5">
    <location>
        <begin position="374"/>
        <end position="399"/>
    </location>
</feature>
<evidence type="ECO:0000313" key="7">
    <source>
        <dbReference type="EMBL" id="GMH63243.1"/>
    </source>
</evidence>
<feature type="region of interest" description="Disordered" evidence="5">
    <location>
        <begin position="538"/>
        <end position="564"/>
    </location>
</feature>
<dbReference type="OrthoDB" id="3176171at2759"/>
<evidence type="ECO:0000259" key="6">
    <source>
        <dbReference type="PROSITE" id="PS50067"/>
    </source>
</evidence>
<organism evidence="7 8">
    <name type="scientific">Triparma laevis f. longispina</name>
    <dbReference type="NCBI Taxonomy" id="1714387"/>
    <lineage>
        <taxon>Eukaryota</taxon>
        <taxon>Sar</taxon>
        <taxon>Stramenopiles</taxon>
        <taxon>Ochrophyta</taxon>
        <taxon>Bolidophyceae</taxon>
        <taxon>Parmales</taxon>
        <taxon>Triparmaceae</taxon>
        <taxon>Triparma</taxon>
    </lineage>
</organism>
<evidence type="ECO:0000256" key="5">
    <source>
        <dbReference type="SAM" id="MobiDB-lite"/>
    </source>
</evidence>
<comment type="caution">
    <text evidence="7">The sequence shown here is derived from an EMBL/GenBank/DDBJ whole genome shotgun (WGS) entry which is preliminary data.</text>
</comment>